<dbReference type="PANTHER" id="PTHR30614">
    <property type="entry name" value="MEMBRANE COMPONENT OF AMINO ACID ABC TRANSPORTER"/>
    <property type="match status" value="1"/>
</dbReference>
<dbReference type="SUPFAM" id="SSF161098">
    <property type="entry name" value="MetI-like"/>
    <property type="match status" value="1"/>
</dbReference>
<dbReference type="PROSITE" id="PS50928">
    <property type="entry name" value="ABC_TM1"/>
    <property type="match status" value="1"/>
</dbReference>
<dbReference type="InterPro" id="IPR010065">
    <property type="entry name" value="AA_ABC_transptr_permease_3TM"/>
</dbReference>
<organism evidence="11 12">
    <name type="scientific">Roseibium porphyridii</name>
    <dbReference type="NCBI Taxonomy" id="2866279"/>
    <lineage>
        <taxon>Bacteria</taxon>
        <taxon>Pseudomonadati</taxon>
        <taxon>Pseudomonadota</taxon>
        <taxon>Alphaproteobacteria</taxon>
        <taxon>Hyphomicrobiales</taxon>
        <taxon>Stappiaceae</taxon>
        <taxon>Roseibium</taxon>
    </lineage>
</organism>
<sequence length="378" mass="41234">MDAAALKTRRKRRELILQTLLVVVVALIVWAAISTAQTKLDELNMTSGFGFLERATGWAYSFSLIDRSIDDSYSRTLLIGFMNTLFLGLICIVLSTVLGFAIGTARDARQLGLNAVATVYIQLFRNLPLILQLVFWYAVLIHMPGPRQAYSLGDALFLSNRGLMLPALNVSPSAVLGIFACLVLLGFVIFRLKSLQFLHKLGLWLVAGIGLTLILASMFTPADSSIFSIPAQKGLRFQGGLTVSIELVAMILAITLYGSAYIAEVVRGGLHEVPSGLTEAGKALGLSSRSIWFHVKMPMALRTIMPPLGNQWIFIMKATTLGVAIGFSDLFYIVSTSITQSGQTLELMGLLMLSFLLINYSLAQIVNFINARLALKGH</sequence>
<gene>
    <name evidence="11" type="ORF">K1718_16025</name>
</gene>
<feature type="transmembrane region" description="Helical" evidence="9">
    <location>
        <begin position="123"/>
        <end position="143"/>
    </location>
</feature>
<dbReference type="Proteomes" id="UP001209803">
    <property type="component" value="Chromosome"/>
</dbReference>
<keyword evidence="3 9" id="KW-0813">Transport</keyword>
<protein>
    <submittedName>
        <fullName evidence="11">ABC transporter permease subunit</fullName>
    </submittedName>
</protein>
<evidence type="ECO:0000256" key="3">
    <source>
        <dbReference type="ARBA" id="ARBA00022448"/>
    </source>
</evidence>
<dbReference type="Gene3D" id="1.10.3720.10">
    <property type="entry name" value="MetI-like"/>
    <property type="match status" value="1"/>
</dbReference>
<dbReference type="Pfam" id="PF00528">
    <property type="entry name" value="BPD_transp_1"/>
    <property type="match status" value="1"/>
</dbReference>
<comment type="similarity">
    <text evidence="2">Belongs to the binding-protein-dependent transport system permease family. HisMQ subfamily.</text>
</comment>
<feature type="transmembrane region" description="Helical" evidence="9">
    <location>
        <begin position="15"/>
        <end position="33"/>
    </location>
</feature>
<evidence type="ECO:0000256" key="9">
    <source>
        <dbReference type="RuleBase" id="RU363032"/>
    </source>
</evidence>
<feature type="transmembrane region" description="Helical" evidence="9">
    <location>
        <begin position="163"/>
        <end position="189"/>
    </location>
</feature>
<evidence type="ECO:0000259" key="10">
    <source>
        <dbReference type="PROSITE" id="PS50928"/>
    </source>
</evidence>
<proteinExistence type="inferred from homology"/>
<keyword evidence="8 9" id="KW-0472">Membrane</keyword>
<keyword evidence="4" id="KW-1003">Cell membrane</keyword>
<dbReference type="InterPro" id="IPR035906">
    <property type="entry name" value="MetI-like_sf"/>
</dbReference>
<keyword evidence="12" id="KW-1185">Reference proteome</keyword>
<evidence type="ECO:0000256" key="5">
    <source>
        <dbReference type="ARBA" id="ARBA00022692"/>
    </source>
</evidence>
<keyword evidence="7 9" id="KW-1133">Transmembrane helix</keyword>
<dbReference type="CDD" id="cd06261">
    <property type="entry name" value="TM_PBP2"/>
    <property type="match status" value="1"/>
</dbReference>
<feature type="transmembrane region" description="Helical" evidence="9">
    <location>
        <begin position="240"/>
        <end position="263"/>
    </location>
</feature>
<evidence type="ECO:0000313" key="11">
    <source>
        <dbReference type="EMBL" id="WFE87666.1"/>
    </source>
</evidence>
<feature type="transmembrane region" description="Helical" evidence="9">
    <location>
        <begin position="201"/>
        <end position="220"/>
    </location>
</feature>
<evidence type="ECO:0000256" key="7">
    <source>
        <dbReference type="ARBA" id="ARBA00022989"/>
    </source>
</evidence>
<feature type="domain" description="ABC transmembrane type-1" evidence="10">
    <location>
        <begin position="81"/>
        <end position="366"/>
    </location>
</feature>
<dbReference type="EMBL" id="CP120863">
    <property type="protein sequence ID" value="WFE87666.1"/>
    <property type="molecule type" value="Genomic_DNA"/>
</dbReference>
<keyword evidence="6" id="KW-0029">Amino-acid transport</keyword>
<dbReference type="InterPro" id="IPR043429">
    <property type="entry name" value="ArtM/GltK/GlnP/TcyL/YhdX-like"/>
</dbReference>
<comment type="subcellular location">
    <subcellularLocation>
        <location evidence="1">Cell inner membrane</location>
        <topology evidence="1">Multi-pass membrane protein</topology>
    </subcellularLocation>
    <subcellularLocation>
        <location evidence="9">Cell membrane</location>
        <topology evidence="9">Multi-pass membrane protein</topology>
    </subcellularLocation>
</comment>
<name>A0ABY8EXZ4_9HYPH</name>
<evidence type="ECO:0000256" key="6">
    <source>
        <dbReference type="ARBA" id="ARBA00022970"/>
    </source>
</evidence>
<dbReference type="RefSeq" id="WP_265681580.1">
    <property type="nucleotide sequence ID" value="NZ_CP120863.1"/>
</dbReference>
<evidence type="ECO:0000256" key="4">
    <source>
        <dbReference type="ARBA" id="ARBA00022475"/>
    </source>
</evidence>
<dbReference type="PANTHER" id="PTHR30614:SF37">
    <property type="entry name" value="AMINO-ACID ABC TRANSPORTER PERMEASE PROTEIN YHDX-RELATED"/>
    <property type="match status" value="1"/>
</dbReference>
<feature type="transmembrane region" description="Helical" evidence="9">
    <location>
        <begin position="347"/>
        <end position="369"/>
    </location>
</feature>
<evidence type="ECO:0000256" key="8">
    <source>
        <dbReference type="ARBA" id="ARBA00023136"/>
    </source>
</evidence>
<feature type="transmembrane region" description="Helical" evidence="9">
    <location>
        <begin position="312"/>
        <end position="335"/>
    </location>
</feature>
<feature type="transmembrane region" description="Helical" evidence="9">
    <location>
        <begin position="77"/>
        <end position="102"/>
    </location>
</feature>
<evidence type="ECO:0000256" key="1">
    <source>
        <dbReference type="ARBA" id="ARBA00004429"/>
    </source>
</evidence>
<dbReference type="InterPro" id="IPR000515">
    <property type="entry name" value="MetI-like"/>
</dbReference>
<dbReference type="NCBIfam" id="TIGR01726">
    <property type="entry name" value="HEQRo_perm_3TM"/>
    <property type="match status" value="1"/>
</dbReference>
<evidence type="ECO:0000256" key="2">
    <source>
        <dbReference type="ARBA" id="ARBA00010072"/>
    </source>
</evidence>
<accession>A0ABY8EXZ4</accession>
<reference evidence="11 12" key="1">
    <citation type="submission" date="2023-03" db="EMBL/GenBank/DDBJ databases">
        <title>Roseibium porphyridii sp. nov. and Roseibium rhodosorbium sp. nov. isolated from marine algae, Porphyridium cruentum and Rhodosorus marinus, respectively.</title>
        <authorList>
            <person name="Lee M.W."/>
            <person name="Choi B.J."/>
            <person name="Lee J.K."/>
            <person name="Choi D.G."/>
            <person name="Baek J.H."/>
            <person name="Bayburt H."/>
            <person name="Kim J.M."/>
            <person name="Han D.M."/>
            <person name="Kim K.H."/>
            <person name="Jeon C.O."/>
        </authorList>
    </citation>
    <scope>NUCLEOTIDE SEQUENCE [LARGE SCALE GENOMIC DNA]</scope>
    <source>
        <strain evidence="11 12">KMA01</strain>
    </source>
</reference>
<keyword evidence="5 9" id="KW-0812">Transmembrane</keyword>
<evidence type="ECO:0000313" key="12">
    <source>
        <dbReference type="Proteomes" id="UP001209803"/>
    </source>
</evidence>